<proteinExistence type="predicted"/>
<evidence type="ECO:0000313" key="3">
    <source>
        <dbReference type="Proteomes" id="UP000504636"/>
    </source>
</evidence>
<dbReference type="RefSeq" id="XP_033573228.1">
    <property type="nucleotide sequence ID" value="XM_033716998.1"/>
</dbReference>
<dbReference type="EMBL" id="MU003707">
    <property type="protein sequence ID" value="KAF2806264.1"/>
    <property type="molecule type" value="Genomic_DNA"/>
</dbReference>
<evidence type="ECO:0000256" key="1">
    <source>
        <dbReference type="SAM" id="MobiDB-lite"/>
    </source>
</evidence>
<dbReference type="OrthoDB" id="5330858at2759"/>
<reference evidence="4" key="2">
    <citation type="submission" date="2020-04" db="EMBL/GenBank/DDBJ databases">
        <authorList>
            <consortium name="NCBI Genome Project"/>
        </authorList>
    </citation>
    <scope>NUCLEOTIDE SEQUENCE</scope>
    <source>
        <strain evidence="4">CBS 304.34</strain>
    </source>
</reference>
<evidence type="ECO:0000313" key="2">
    <source>
        <dbReference type="EMBL" id="KAF2806264.1"/>
    </source>
</evidence>
<reference evidence="2 4" key="1">
    <citation type="journal article" date="2020" name="Stud. Mycol.">
        <title>101 Dothideomycetes genomes: a test case for predicting lifestyles and emergence of pathogens.</title>
        <authorList>
            <person name="Haridas S."/>
            <person name="Albert R."/>
            <person name="Binder M."/>
            <person name="Bloem J."/>
            <person name="Labutti K."/>
            <person name="Salamov A."/>
            <person name="Andreopoulos B."/>
            <person name="Baker S."/>
            <person name="Barry K."/>
            <person name="Bills G."/>
            <person name="Bluhm B."/>
            <person name="Cannon C."/>
            <person name="Castanera R."/>
            <person name="Culley D."/>
            <person name="Daum C."/>
            <person name="Ezra D."/>
            <person name="Gonzalez J."/>
            <person name="Henrissat B."/>
            <person name="Kuo A."/>
            <person name="Liang C."/>
            <person name="Lipzen A."/>
            <person name="Lutzoni F."/>
            <person name="Magnuson J."/>
            <person name="Mondo S."/>
            <person name="Nolan M."/>
            <person name="Ohm R."/>
            <person name="Pangilinan J."/>
            <person name="Park H.-J."/>
            <person name="Ramirez L."/>
            <person name="Alfaro M."/>
            <person name="Sun H."/>
            <person name="Tritt A."/>
            <person name="Yoshinaga Y."/>
            <person name="Zwiers L.-H."/>
            <person name="Turgeon B."/>
            <person name="Goodwin S."/>
            <person name="Spatafora J."/>
            <person name="Crous P."/>
            <person name="Grigoriev I."/>
        </authorList>
    </citation>
    <scope>NUCLEOTIDE SEQUENCE</scope>
    <source>
        <strain evidence="2 4">CBS 304.34</strain>
    </source>
</reference>
<gene>
    <name evidence="2 4" type="ORF">BDZ99DRAFT_422682</name>
</gene>
<protein>
    <submittedName>
        <fullName evidence="2 4">Uncharacterized protein</fullName>
    </submittedName>
</protein>
<dbReference type="GeneID" id="54457891"/>
<dbReference type="AlphaFoldDB" id="A0A6A6YE33"/>
<feature type="compositionally biased region" description="Polar residues" evidence="1">
    <location>
        <begin position="544"/>
        <end position="555"/>
    </location>
</feature>
<organism evidence="2">
    <name type="scientific">Mytilinidion resinicola</name>
    <dbReference type="NCBI Taxonomy" id="574789"/>
    <lineage>
        <taxon>Eukaryota</taxon>
        <taxon>Fungi</taxon>
        <taxon>Dikarya</taxon>
        <taxon>Ascomycota</taxon>
        <taxon>Pezizomycotina</taxon>
        <taxon>Dothideomycetes</taxon>
        <taxon>Pleosporomycetidae</taxon>
        <taxon>Mytilinidiales</taxon>
        <taxon>Mytilinidiaceae</taxon>
        <taxon>Mytilinidion</taxon>
    </lineage>
</organism>
<name>A0A6A6YE33_9PEZI</name>
<evidence type="ECO:0000313" key="4">
    <source>
        <dbReference type="RefSeq" id="XP_033573228.1"/>
    </source>
</evidence>
<dbReference type="Proteomes" id="UP000504636">
    <property type="component" value="Unplaced"/>
</dbReference>
<feature type="region of interest" description="Disordered" evidence="1">
    <location>
        <begin position="1"/>
        <end position="25"/>
    </location>
</feature>
<feature type="compositionally biased region" description="Basic and acidic residues" evidence="1">
    <location>
        <begin position="559"/>
        <end position="578"/>
    </location>
</feature>
<sequence>MSAARELDAPHTLASLPRPFDSTNGRTVAAGVHSLSGSKKRKRTEIATGVDGEGVNIYSLVTSYALPPHTYFTAAPCSVYRKGSKTRTSQRFTYAPVAQSLAGSDAQVICFTEDVRKGDTNTSKKSTFSIPKGASRVIALEVIPLVGTEENPSLDHDVISIHEGGEVYCFSADLKSTRWVSDAGDLASTQNGKKKSMLIEYVCLTTAKAVRQGLLKSRTDVLTALNPSMGVQEDSLDATHILCLVARDAQLLEDNPRTLQILAIPSRSSDAITSRRLKIQHVLAWDLPSITTTSSSSSQDNPIYSLNSKSGILHQLIHGVIITYDFSGTIPRVSSKLEVPRTSLQSFVQLSSSLLFTSSEKYCGIFDVKYNSLQALCTLTSSDGIPIDSKKRKLSSDFGPGSAPKLLAYFSDIDTVVGLAKGELIGIQLGIETSTARGRKETEALLIDSIGKGLRPKRQKPELPKHSTEPLDKCVADFPDGSQQFQREAKREAKMDKCAKSGNVAEFEKLFGFAVGASAEAPKKSTEPKSLLNEADPASQKLLNGTKTDHLTNGSGVLKSKDKAKTEVTNTSRDEWKLPKSMPDSARHLYRRQATYALGKIFSWAPFANGERYSKSSLAVTSSIVISFYPPKVFRWLLQGGHLTKQLIERALREQSSHELKEIKSIADGDLVAAIFNFDPKLQTLRFVLSQPTFLPIAEVVQAVKILIQSFDDDRAPQSTPRLLTNGATSNDDENGMDIDFEIEIEAATQALDHAQSLLEEDNLATRGQAFQHALTRLHSFPPPLITSTLRDNLTHHEIGIFTSLLQIQLHNGGWSSYYMESDSHERTGELYDHSIVIIVALLTCALDAIGISGWLAAANAPNMEDSTANLLETLSQEVTDTLTGVWETLCLKGFVSDFLRHAWRSDRRESERREYMARKEHKPILVPRRDDEDPDVMLQENMLPLGPGKPALQGTKIGSNGVVEVRSKREMGALISRRVPKYSVERIVI</sequence>
<feature type="region of interest" description="Disordered" evidence="1">
    <location>
        <begin position="544"/>
        <end position="580"/>
    </location>
</feature>
<reference evidence="4" key="3">
    <citation type="submission" date="2025-04" db="UniProtKB">
        <authorList>
            <consortium name="RefSeq"/>
        </authorList>
    </citation>
    <scope>IDENTIFICATION</scope>
    <source>
        <strain evidence="4">CBS 304.34</strain>
    </source>
</reference>
<accession>A0A6A6YE33</accession>
<feature type="region of interest" description="Disordered" evidence="1">
    <location>
        <begin position="455"/>
        <end position="478"/>
    </location>
</feature>
<keyword evidence="3" id="KW-1185">Reference proteome</keyword>
<feature type="compositionally biased region" description="Basic and acidic residues" evidence="1">
    <location>
        <begin position="459"/>
        <end position="475"/>
    </location>
</feature>